<dbReference type="SUPFAM" id="SSF50129">
    <property type="entry name" value="GroES-like"/>
    <property type="match status" value="1"/>
</dbReference>
<evidence type="ECO:0000259" key="8">
    <source>
        <dbReference type="SMART" id="SM00829"/>
    </source>
</evidence>
<proteinExistence type="inferred from homology"/>
<organism evidence="9 10">
    <name type="scientific">Streptomyces olivaceus</name>
    <dbReference type="NCBI Taxonomy" id="47716"/>
    <lineage>
        <taxon>Bacteria</taxon>
        <taxon>Bacillati</taxon>
        <taxon>Actinomycetota</taxon>
        <taxon>Actinomycetes</taxon>
        <taxon>Kitasatosporales</taxon>
        <taxon>Streptomycetaceae</taxon>
        <taxon>Streptomyces</taxon>
    </lineage>
</organism>
<comment type="cofactor">
    <cofactor evidence="1 6">
        <name>Zn(2+)</name>
        <dbReference type="ChEBI" id="CHEBI:29105"/>
    </cofactor>
</comment>
<feature type="region of interest" description="Disordered" evidence="7">
    <location>
        <begin position="1"/>
        <end position="21"/>
    </location>
</feature>
<evidence type="ECO:0000313" key="9">
    <source>
        <dbReference type="EMBL" id="MBZ6152419.1"/>
    </source>
</evidence>
<comment type="similarity">
    <text evidence="2 6">Belongs to the zinc-containing alcohol dehydrogenase family.</text>
</comment>
<dbReference type="Gene3D" id="3.40.50.720">
    <property type="entry name" value="NAD(P)-binding Rossmann-like Domain"/>
    <property type="match status" value="1"/>
</dbReference>
<evidence type="ECO:0000313" key="10">
    <source>
        <dbReference type="Proteomes" id="UP000758701"/>
    </source>
</evidence>
<dbReference type="EMBL" id="JAHSTP010000004">
    <property type="protein sequence ID" value="MBZ6152419.1"/>
    <property type="molecule type" value="Genomic_DNA"/>
</dbReference>
<dbReference type="InterPro" id="IPR002328">
    <property type="entry name" value="ADH_Zn_CS"/>
</dbReference>
<dbReference type="SUPFAM" id="SSF51735">
    <property type="entry name" value="NAD(P)-binding Rossmann-fold domains"/>
    <property type="match status" value="1"/>
</dbReference>
<comment type="caution">
    <text evidence="9">The sequence shown here is derived from an EMBL/GenBank/DDBJ whole genome shotgun (WGS) entry which is preliminary data.</text>
</comment>
<dbReference type="InterPro" id="IPR036291">
    <property type="entry name" value="NAD(P)-bd_dom_sf"/>
</dbReference>
<evidence type="ECO:0000256" key="3">
    <source>
        <dbReference type="ARBA" id="ARBA00022723"/>
    </source>
</evidence>
<name>A0ABS7W4D0_STROV</name>
<dbReference type="PANTHER" id="PTHR43350">
    <property type="entry name" value="NAD-DEPENDENT ALCOHOL DEHYDROGENASE"/>
    <property type="match status" value="1"/>
</dbReference>
<evidence type="ECO:0000256" key="5">
    <source>
        <dbReference type="ARBA" id="ARBA00023002"/>
    </source>
</evidence>
<dbReference type="PROSITE" id="PS00059">
    <property type="entry name" value="ADH_ZINC"/>
    <property type="match status" value="1"/>
</dbReference>
<evidence type="ECO:0000256" key="1">
    <source>
        <dbReference type="ARBA" id="ARBA00001947"/>
    </source>
</evidence>
<keyword evidence="4 6" id="KW-0862">Zinc</keyword>
<keyword evidence="3 6" id="KW-0479">Metal-binding</keyword>
<feature type="domain" description="Enoyl reductase (ER)" evidence="8">
    <location>
        <begin position="36"/>
        <end position="387"/>
    </location>
</feature>
<keyword evidence="10" id="KW-1185">Reference proteome</keyword>
<dbReference type="SMART" id="SM00829">
    <property type="entry name" value="PKS_ER"/>
    <property type="match status" value="1"/>
</dbReference>
<accession>A0ABS7W4D0</accession>
<gene>
    <name evidence="9" type="ORF">KVH32_14785</name>
</gene>
<dbReference type="Gene3D" id="3.90.180.10">
    <property type="entry name" value="Medium-chain alcohol dehydrogenases, catalytic domain"/>
    <property type="match status" value="1"/>
</dbReference>
<dbReference type="InterPro" id="IPR013149">
    <property type="entry name" value="ADH-like_C"/>
</dbReference>
<protein>
    <submittedName>
        <fullName evidence="9">NAD(P)-dependent alcohol dehydrogenase</fullName>
    </submittedName>
</protein>
<dbReference type="InterPro" id="IPR020843">
    <property type="entry name" value="ER"/>
</dbReference>
<evidence type="ECO:0000256" key="2">
    <source>
        <dbReference type="ARBA" id="ARBA00008072"/>
    </source>
</evidence>
<reference evidence="9 10" key="1">
    <citation type="submission" date="2021-06" db="EMBL/GenBank/DDBJ databases">
        <title>Ecological speciation of a Streptomyces species isolated from different habitats and geographic origins.</title>
        <authorList>
            <person name="Wang J."/>
        </authorList>
    </citation>
    <scope>NUCLEOTIDE SEQUENCE [LARGE SCALE GENOMIC DNA]</scope>
    <source>
        <strain evidence="9 10">FXJ8.012</strain>
    </source>
</reference>
<dbReference type="Pfam" id="PF00107">
    <property type="entry name" value="ADH_zinc_N"/>
    <property type="match status" value="1"/>
</dbReference>
<evidence type="ECO:0000256" key="7">
    <source>
        <dbReference type="SAM" id="MobiDB-lite"/>
    </source>
</evidence>
<keyword evidence="5" id="KW-0560">Oxidoreductase</keyword>
<dbReference type="Pfam" id="PF08240">
    <property type="entry name" value="ADH_N"/>
    <property type="match status" value="1"/>
</dbReference>
<dbReference type="InterPro" id="IPR013154">
    <property type="entry name" value="ADH-like_N"/>
</dbReference>
<dbReference type="CDD" id="cd08278">
    <property type="entry name" value="benzyl_alcohol_DH"/>
    <property type="match status" value="1"/>
</dbReference>
<dbReference type="Proteomes" id="UP000758701">
    <property type="component" value="Unassembled WGS sequence"/>
</dbReference>
<dbReference type="PANTHER" id="PTHR43350:SF2">
    <property type="entry name" value="GROES-LIKE ZINC-BINDING ALCOHOL DEHYDROGENASE FAMILY PROTEIN"/>
    <property type="match status" value="1"/>
</dbReference>
<evidence type="ECO:0000256" key="6">
    <source>
        <dbReference type="RuleBase" id="RU361277"/>
    </source>
</evidence>
<dbReference type="InterPro" id="IPR011032">
    <property type="entry name" value="GroES-like_sf"/>
</dbReference>
<evidence type="ECO:0000256" key="4">
    <source>
        <dbReference type="ARBA" id="ARBA00022833"/>
    </source>
</evidence>
<sequence>MNPMSFAPNFPPDPGRGSAAVGARRSVTAAVAGATGAPFALAELEIDAPRADEALVRIDAVGVCHADIQARTGALPVPTPLVAGHEGTGTVEEVGSSVSGLRPGDRVVLTFDSCGRCGRCRAGVPSQCDHFVARNFTAGTREDGTARLWHGSEPVNGNFFGQSAFATYALVNERNAVVVDSELPPHLLAPFGCAVQTGAGSVLSVLAPPATAPVVVIGAGAVGLSAVMAAALEERKVVVVDTRDSRLDLALQVGATHVVNASRDASDEAVRSILGGGAPYLLESSGSPAALRDGIRALATGGTIAVVGTSQAGATIPLDVMDLVNGSKRLVGVVEGASRPHDLIPRLVAMAERGDLPVERFVTTFPLNDVTAWTEAVGKGEVVKPVLLPA</sequence>